<protein>
    <submittedName>
        <fullName evidence="2">Geranylgeranyl reductase</fullName>
    </submittedName>
</protein>
<gene>
    <name evidence="2" type="ordered locus">Mlab_1392</name>
</gene>
<name>A2STA2_METLZ</name>
<dbReference type="GO" id="GO:0016628">
    <property type="term" value="F:oxidoreductase activity, acting on the CH-CH group of donors, NAD or NADP as acceptor"/>
    <property type="evidence" value="ECO:0007669"/>
    <property type="project" value="InterPro"/>
</dbReference>
<dbReference type="KEGG" id="mla:Mlab_1392"/>
<reference evidence="2 3" key="1">
    <citation type="journal article" date="2009" name="Stand. Genomic Sci.">
        <title>Complete genome sequence of Methanocorpusculum labreanum type strain Z.</title>
        <authorList>
            <person name="Anderson I.J."/>
            <person name="Sieprawska-Lupa M."/>
            <person name="Goltsman E."/>
            <person name="Lapidus A."/>
            <person name="Copeland A."/>
            <person name="Glavina Del Rio T."/>
            <person name="Tice H."/>
            <person name="Dalin E."/>
            <person name="Barry K."/>
            <person name="Pitluck S."/>
            <person name="Hauser L."/>
            <person name="Land M."/>
            <person name="Lucas S."/>
            <person name="Richardson P."/>
            <person name="Whitman W.B."/>
            <person name="Kyrpides N.C."/>
        </authorList>
    </citation>
    <scope>NUCLEOTIDE SEQUENCE [LARGE SCALE GENOMIC DNA]</scope>
    <source>
        <strain evidence="3">ATCC 43576 / DSM 4855 / Z</strain>
    </source>
</reference>
<dbReference type="InterPro" id="IPR050407">
    <property type="entry name" value="Geranylgeranyl_reductase"/>
</dbReference>
<dbReference type="RefSeq" id="WP_011833761.1">
    <property type="nucleotide sequence ID" value="NC_008942.1"/>
</dbReference>
<dbReference type="Proteomes" id="UP000000365">
    <property type="component" value="Chromosome"/>
</dbReference>
<dbReference type="STRING" id="410358.Mlab_1392"/>
<organism evidence="2 3">
    <name type="scientific">Methanocorpusculum labreanum (strain ATCC 43576 / DSM 4855 / Z)</name>
    <dbReference type="NCBI Taxonomy" id="410358"/>
    <lineage>
        <taxon>Archaea</taxon>
        <taxon>Methanobacteriati</taxon>
        <taxon>Methanobacteriota</taxon>
        <taxon>Stenosarchaea group</taxon>
        <taxon>Methanomicrobia</taxon>
        <taxon>Methanomicrobiales</taxon>
        <taxon>Methanocorpusculaceae</taxon>
        <taxon>Methanocorpusculum</taxon>
    </lineage>
</organism>
<proteinExistence type="predicted"/>
<evidence type="ECO:0000259" key="1">
    <source>
        <dbReference type="Pfam" id="PF01494"/>
    </source>
</evidence>
<dbReference type="GeneID" id="4795723"/>
<dbReference type="GO" id="GO:0071949">
    <property type="term" value="F:FAD binding"/>
    <property type="evidence" value="ECO:0007669"/>
    <property type="project" value="InterPro"/>
</dbReference>
<dbReference type="NCBIfam" id="TIGR02032">
    <property type="entry name" value="GG-red-SF"/>
    <property type="match status" value="1"/>
</dbReference>
<dbReference type="PANTHER" id="PTHR42685">
    <property type="entry name" value="GERANYLGERANYL DIPHOSPHATE REDUCTASE"/>
    <property type="match status" value="1"/>
</dbReference>
<dbReference type="InterPro" id="IPR036188">
    <property type="entry name" value="FAD/NAD-bd_sf"/>
</dbReference>
<dbReference type="Gene3D" id="3.30.9.10">
    <property type="entry name" value="D-Amino Acid Oxidase, subunit A, domain 2"/>
    <property type="match status" value="1"/>
</dbReference>
<evidence type="ECO:0000313" key="2">
    <source>
        <dbReference type="EMBL" id="ABN07558.1"/>
    </source>
</evidence>
<feature type="domain" description="FAD-binding" evidence="1">
    <location>
        <begin position="2"/>
        <end position="205"/>
    </location>
</feature>
<keyword evidence="3" id="KW-1185">Reference proteome</keyword>
<dbReference type="EMBL" id="CP000559">
    <property type="protein sequence ID" value="ABN07558.1"/>
    <property type="molecule type" value="Genomic_DNA"/>
</dbReference>
<dbReference type="SUPFAM" id="SSF51905">
    <property type="entry name" value="FAD/NAD(P)-binding domain"/>
    <property type="match status" value="1"/>
</dbReference>
<dbReference type="OrthoDB" id="46008at2157"/>
<dbReference type="PRINTS" id="PR00420">
    <property type="entry name" value="RNGMNOXGNASE"/>
</dbReference>
<evidence type="ECO:0000313" key="3">
    <source>
        <dbReference type="Proteomes" id="UP000000365"/>
    </source>
</evidence>
<dbReference type="InterPro" id="IPR002938">
    <property type="entry name" value="FAD-bd"/>
</dbReference>
<sequence length="382" mass="40882">MSDVIVIGGGPAGSTAARICAKAGLSTRILEEHASIGYPVQCAGLLSNNAFAECEVSDRSVYNTVRGAKICGSEGHSLSFDAKTTKAYVVDRGRLDHEIAVRAAEAGAEFSLKTCVTKLNPEKKIIHTAGGEEIPYTILIAADGPRSVAARSLGIPPSSYIYSGIQAEVPWDGDSSLVELHPNAAPDFFAWVIPLSEKRARVGLCGMKNVPDLFAEFLARFPGSVLHSVTGTIPLGIRRKTFGSGCMLVGDAAGFPKPTSGGGVYTGIRSARFAAEIAVKSAETGDTTDAFLSGYEALWREDFGRELDMGLKALEFRRNLKSEDIDSMIDAMNTPEILDLIVRYGDMDRPSDLLKRLMMKPSLYGTFGKVGVKGIFRSVFGQ</sequence>
<dbReference type="HOGENOM" id="CLU_024648_0_1_2"/>
<dbReference type="AlphaFoldDB" id="A2STA2"/>
<dbReference type="eggNOG" id="arCOG00570">
    <property type="taxonomic scope" value="Archaea"/>
</dbReference>
<accession>A2STA2</accession>
<dbReference type="InterPro" id="IPR011777">
    <property type="entry name" value="Geranylgeranyl_Rdtase_fam"/>
</dbReference>
<dbReference type="Pfam" id="PF01494">
    <property type="entry name" value="FAD_binding_3"/>
    <property type="match status" value="1"/>
</dbReference>
<dbReference type="Gene3D" id="3.50.50.60">
    <property type="entry name" value="FAD/NAD(P)-binding domain"/>
    <property type="match status" value="1"/>
</dbReference>
<dbReference type="PANTHER" id="PTHR42685:SF18">
    <property type="entry name" value="DIGERANYLGERANYLGLYCEROPHOSPHOLIPID REDUCTASE"/>
    <property type="match status" value="1"/>
</dbReference>